<organism evidence="3 4">
    <name type="scientific">Adineta steineri</name>
    <dbReference type="NCBI Taxonomy" id="433720"/>
    <lineage>
        <taxon>Eukaryota</taxon>
        <taxon>Metazoa</taxon>
        <taxon>Spiralia</taxon>
        <taxon>Gnathifera</taxon>
        <taxon>Rotifera</taxon>
        <taxon>Eurotatoria</taxon>
        <taxon>Bdelloidea</taxon>
        <taxon>Adinetida</taxon>
        <taxon>Adinetidae</taxon>
        <taxon>Adineta</taxon>
    </lineage>
</organism>
<dbReference type="EMBL" id="CAJNOM010003289">
    <property type="protein sequence ID" value="CAF1643899.1"/>
    <property type="molecule type" value="Genomic_DNA"/>
</dbReference>
<dbReference type="Proteomes" id="UP000663877">
    <property type="component" value="Unassembled WGS sequence"/>
</dbReference>
<gene>
    <name evidence="2" type="ORF">BJG266_LOCUS43051</name>
    <name evidence="3" type="ORF">QVE165_LOCUS59968</name>
</gene>
<reference evidence="3" key="1">
    <citation type="submission" date="2021-02" db="EMBL/GenBank/DDBJ databases">
        <authorList>
            <person name="Nowell W R."/>
        </authorList>
    </citation>
    <scope>NUCLEOTIDE SEQUENCE</scope>
</reference>
<keyword evidence="4" id="KW-1185">Reference proteome</keyword>
<accession>A0A816E3P5</accession>
<dbReference type="AlphaFoldDB" id="A0A816E3P5"/>
<evidence type="ECO:0000256" key="1">
    <source>
        <dbReference type="SAM" id="Coils"/>
    </source>
</evidence>
<feature type="coiled-coil region" evidence="1">
    <location>
        <begin position="136"/>
        <end position="163"/>
    </location>
</feature>
<sequence>MEPHSSIAMFISEIPVRYQKKIKWITDLTNETTVQDIILSVLPSCDSKAYSLYIYTGHRRRQILNDTSRIYKIVSLFNQQQCARRLLFEIRPKKVHQLKKRVRFADEIIIQDIQNRCVSTEKSACNMIETISIPIEKRLEKLKENFQKNIQEKQENYVKLSSLPKRSTLRILNENIPKHVSIQTATIKQIVRSSSESGISSSSSNDDLVVPNKILETLV</sequence>
<evidence type="ECO:0000313" key="2">
    <source>
        <dbReference type="EMBL" id="CAF1498875.1"/>
    </source>
</evidence>
<evidence type="ECO:0000313" key="3">
    <source>
        <dbReference type="EMBL" id="CAF1643899.1"/>
    </source>
</evidence>
<proteinExistence type="predicted"/>
<keyword evidence="1" id="KW-0175">Coiled coil</keyword>
<dbReference type="Gene3D" id="3.10.20.90">
    <property type="entry name" value="Phosphatidylinositol 3-kinase Catalytic Subunit, Chain A, domain 1"/>
    <property type="match status" value="1"/>
</dbReference>
<dbReference type="Proteomes" id="UP000663832">
    <property type="component" value="Unassembled WGS sequence"/>
</dbReference>
<name>A0A816E3P5_9BILA</name>
<protein>
    <submittedName>
        <fullName evidence="3">Uncharacterized protein</fullName>
    </submittedName>
</protein>
<comment type="caution">
    <text evidence="3">The sequence shown here is derived from an EMBL/GenBank/DDBJ whole genome shotgun (WGS) entry which is preliminary data.</text>
</comment>
<dbReference type="EMBL" id="CAJNOI010002947">
    <property type="protein sequence ID" value="CAF1498875.1"/>
    <property type="molecule type" value="Genomic_DNA"/>
</dbReference>
<dbReference type="OrthoDB" id="10006787at2759"/>
<evidence type="ECO:0000313" key="4">
    <source>
        <dbReference type="Proteomes" id="UP000663832"/>
    </source>
</evidence>